<evidence type="ECO:0000256" key="1">
    <source>
        <dbReference type="ARBA" id="ARBA00022988"/>
    </source>
</evidence>
<evidence type="ECO:0000313" key="6">
    <source>
        <dbReference type="Proteomes" id="UP000192247"/>
    </source>
</evidence>
<evidence type="ECO:0000313" key="5">
    <source>
        <dbReference type="EMBL" id="OQR77413.1"/>
    </source>
</evidence>
<comment type="similarity">
    <text evidence="3">Belongs to the UreF family.</text>
</comment>
<dbReference type="Pfam" id="PF01730">
    <property type="entry name" value="UreF"/>
    <property type="match status" value="1"/>
</dbReference>
<dbReference type="InterPro" id="IPR038277">
    <property type="entry name" value="UreF_sf"/>
</dbReference>
<feature type="region of interest" description="Disordered" evidence="4">
    <location>
        <begin position="1"/>
        <end position="63"/>
    </location>
</feature>
<protein>
    <submittedName>
        <fullName evidence="5">Urease accessory protein UreF-like</fullName>
    </submittedName>
</protein>
<organism evidence="5 6">
    <name type="scientific">Tropilaelaps mercedesae</name>
    <dbReference type="NCBI Taxonomy" id="418985"/>
    <lineage>
        <taxon>Eukaryota</taxon>
        <taxon>Metazoa</taxon>
        <taxon>Ecdysozoa</taxon>
        <taxon>Arthropoda</taxon>
        <taxon>Chelicerata</taxon>
        <taxon>Arachnida</taxon>
        <taxon>Acari</taxon>
        <taxon>Parasitiformes</taxon>
        <taxon>Mesostigmata</taxon>
        <taxon>Gamasina</taxon>
        <taxon>Dermanyssoidea</taxon>
        <taxon>Laelapidae</taxon>
        <taxon>Tropilaelaps</taxon>
    </lineage>
</organism>
<evidence type="ECO:0000256" key="4">
    <source>
        <dbReference type="SAM" id="MobiDB-lite"/>
    </source>
</evidence>
<name>A0A1V9XVG5_9ACAR</name>
<dbReference type="InterPro" id="IPR002639">
    <property type="entry name" value="UreF"/>
</dbReference>
<dbReference type="PANTHER" id="PTHR33620:SF1">
    <property type="entry name" value="UREASE ACCESSORY PROTEIN F"/>
    <property type="match status" value="1"/>
</dbReference>
<proteinExistence type="inferred from homology"/>
<dbReference type="EMBL" id="MNPL01003569">
    <property type="protein sequence ID" value="OQR77413.1"/>
    <property type="molecule type" value="Genomic_DNA"/>
</dbReference>
<dbReference type="HAMAP" id="MF_01385">
    <property type="entry name" value="UreF"/>
    <property type="match status" value="1"/>
</dbReference>
<feature type="compositionally biased region" description="Basic and acidic residues" evidence="4">
    <location>
        <begin position="37"/>
        <end position="50"/>
    </location>
</feature>
<dbReference type="Gene3D" id="1.10.4190.10">
    <property type="entry name" value="Urease accessory protein UreF"/>
    <property type="match status" value="1"/>
</dbReference>
<dbReference type="Proteomes" id="UP000192247">
    <property type="component" value="Unassembled WGS sequence"/>
</dbReference>
<keyword evidence="6" id="KW-1185">Reference proteome</keyword>
<evidence type="ECO:0000256" key="3">
    <source>
        <dbReference type="ARBA" id="ARBA00046339"/>
    </source>
</evidence>
<dbReference type="OrthoDB" id="2550922at2759"/>
<comment type="caution">
    <text evidence="5">The sequence shown here is derived from an EMBL/GenBank/DDBJ whole genome shotgun (WGS) entry which is preliminary data.</text>
</comment>
<dbReference type="PANTHER" id="PTHR33620">
    <property type="entry name" value="UREASE ACCESSORY PROTEIN F"/>
    <property type="match status" value="1"/>
</dbReference>
<sequence length="348" mass="37484">MSRRSAQDSQSLPEKPLCRTSAGLAQPANSHSSRPQRRPESTERREDTQKHSNATGIPVPPASNVTGSRAVLLNLLQISDSAFPISGFTHSGGVEAAWRRGAVPCTESLQRLLKTCILTICSQQVPYVVAAHTIVATLAAEGASSASSYPPQSEDSAKEDDLPEWALQLTDLDRTLSVSMSNHVSRRASLQQGRSLLSLAIDVFPNAAPLKQLPPLCPNGLASLTTSSAVGNASHSEATNSSSRKLVFEGHLAVVFGAVCALLGVQRNETVDTFAFSALRNCVSAAVRLGRIGSVHAQRLQNDLSEFCLRTAQRYSQKRCGQEDHQSAPILDVYQNSQDQLFTKMFYS</sequence>
<dbReference type="AlphaFoldDB" id="A0A1V9XVG5"/>
<reference evidence="5 6" key="1">
    <citation type="journal article" date="2017" name="Gigascience">
        <title>Draft genome of the honey bee ectoparasitic mite, Tropilaelaps mercedesae, is shaped by the parasitic life history.</title>
        <authorList>
            <person name="Dong X."/>
            <person name="Armstrong S.D."/>
            <person name="Xia D."/>
            <person name="Makepeace B.L."/>
            <person name="Darby A.C."/>
            <person name="Kadowaki T."/>
        </authorList>
    </citation>
    <scope>NUCLEOTIDE SEQUENCE [LARGE SCALE GENOMIC DNA]</scope>
    <source>
        <strain evidence="5">Wuxi-XJTLU</strain>
    </source>
</reference>
<evidence type="ECO:0000256" key="2">
    <source>
        <dbReference type="ARBA" id="ARBA00023186"/>
    </source>
</evidence>
<dbReference type="STRING" id="418985.A0A1V9XVG5"/>
<gene>
    <name evidence="5" type="ORF">BIW11_07116</name>
</gene>
<keyword evidence="1" id="KW-0996">Nickel insertion</keyword>
<dbReference type="GO" id="GO:0016151">
    <property type="term" value="F:nickel cation binding"/>
    <property type="evidence" value="ECO:0007669"/>
    <property type="project" value="InterPro"/>
</dbReference>
<keyword evidence="2" id="KW-0143">Chaperone</keyword>
<dbReference type="InParanoid" id="A0A1V9XVG5"/>
<accession>A0A1V9XVG5</accession>